<feature type="region of interest" description="Disordered" evidence="1">
    <location>
        <begin position="80"/>
        <end position="115"/>
    </location>
</feature>
<feature type="region of interest" description="Disordered" evidence="1">
    <location>
        <begin position="135"/>
        <end position="159"/>
    </location>
</feature>
<keyword evidence="3" id="KW-1185">Reference proteome</keyword>
<dbReference type="GeneID" id="87803302"/>
<accession>A0AAF0Y1Y8</accession>
<feature type="region of interest" description="Disordered" evidence="1">
    <location>
        <begin position="1"/>
        <end position="59"/>
    </location>
</feature>
<dbReference type="AlphaFoldDB" id="A0AAF0Y1Y8"/>
<protein>
    <submittedName>
        <fullName evidence="2">Uncharacterized protein</fullName>
    </submittedName>
</protein>
<gene>
    <name evidence="2" type="ORF">LOC62_01G000040</name>
</gene>
<evidence type="ECO:0000313" key="3">
    <source>
        <dbReference type="Proteomes" id="UP000827549"/>
    </source>
</evidence>
<sequence length="159" mass="16590">MVRAGPIPRISTPRVVPAVPRSSSPTPTPRSSYASSVPATPAPSAPTSRAASPPPRQVDFVPSLSYDSLAHLIVDAPPAYTRRETPAPSYTPPQVLHAPRASRPAAERDNNPHPLVRTFKSAGRGVASVVGDALIRGGSGSSGSELFASSVRAERPRSK</sequence>
<dbReference type="RefSeq" id="XP_062622451.1">
    <property type="nucleotide sequence ID" value="XM_062766467.1"/>
</dbReference>
<evidence type="ECO:0000313" key="2">
    <source>
        <dbReference type="EMBL" id="WOO76419.1"/>
    </source>
</evidence>
<proteinExistence type="predicted"/>
<evidence type="ECO:0000256" key="1">
    <source>
        <dbReference type="SAM" id="MobiDB-lite"/>
    </source>
</evidence>
<dbReference type="Proteomes" id="UP000827549">
    <property type="component" value="Chromosome 1"/>
</dbReference>
<dbReference type="EMBL" id="CP086714">
    <property type="protein sequence ID" value="WOO76419.1"/>
    <property type="molecule type" value="Genomic_DNA"/>
</dbReference>
<name>A0AAF0Y1Y8_9TREE</name>
<feature type="compositionally biased region" description="Low complexity" evidence="1">
    <location>
        <begin position="11"/>
        <end position="39"/>
    </location>
</feature>
<organism evidence="2 3">
    <name type="scientific">Vanrija pseudolonga</name>
    <dbReference type="NCBI Taxonomy" id="143232"/>
    <lineage>
        <taxon>Eukaryota</taxon>
        <taxon>Fungi</taxon>
        <taxon>Dikarya</taxon>
        <taxon>Basidiomycota</taxon>
        <taxon>Agaricomycotina</taxon>
        <taxon>Tremellomycetes</taxon>
        <taxon>Trichosporonales</taxon>
        <taxon>Trichosporonaceae</taxon>
        <taxon>Vanrija</taxon>
    </lineage>
</organism>
<reference evidence="2" key="1">
    <citation type="submission" date="2023-10" db="EMBL/GenBank/DDBJ databases">
        <authorList>
            <person name="Noh H."/>
        </authorList>
    </citation>
    <scope>NUCLEOTIDE SEQUENCE</scope>
    <source>
        <strain evidence="2">DUCC4014</strain>
    </source>
</reference>